<dbReference type="Proteomes" id="UP001476798">
    <property type="component" value="Unassembled WGS sequence"/>
</dbReference>
<name>A0ABV0P4B1_9TELE</name>
<comment type="caution">
    <text evidence="1">The sequence shown here is derived from an EMBL/GenBank/DDBJ whole genome shotgun (WGS) entry which is preliminary data.</text>
</comment>
<keyword evidence="2" id="KW-1185">Reference proteome</keyword>
<organism evidence="1 2">
    <name type="scientific">Goodea atripinnis</name>
    <dbReference type="NCBI Taxonomy" id="208336"/>
    <lineage>
        <taxon>Eukaryota</taxon>
        <taxon>Metazoa</taxon>
        <taxon>Chordata</taxon>
        <taxon>Craniata</taxon>
        <taxon>Vertebrata</taxon>
        <taxon>Euteleostomi</taxon>
        <taxon>Actinopterygii</taxon>
        <taxon>Neopterygii</taxon>
        <taxon>Teleostei</taxon>
        <taxon>Neoteleostei</taxon>
        <taxon>Acanthomorphata</taxon>
        <taxon>Ovalentaria</taxon>
        <taxon>Atherinomorphae</taxon>
        <taxon>Cyprinodontiformes</taxon>
        <taxon>Goodeidae</taxon>
        <taxon>Goodea</taxon>
    </lineage>
</organism>
<accession>A0ABV0P4B1</accession>
<protein>
    <submittedName>
        <fullName evidence="1">Uncharacterized protein</fullName>
    </submittedName>
</protein>
<evidence type="ECO:0000313" key="2">
    <source>
        <dbReference type="Proteomes" id="UP001476798"/>
    </source>
</evidence>
<evidence type="ECO:0000313" key="1">
    <source>
        <dbReference type="EMBL" id="MEQ2178533.1"/>
    </source>
</evidence>
<gene>
    <name evidence="1" type="ORF">GOODEAATRI_015068</name>
</gene>
<reference evidence="1 2" key="1">
    <citation type="submission" date="2021-06" db="EMBL/GenBank/DDBJ databases">
        <authorList>
            <person name="Palmer J.M."/>
        </authorList>
    </citation>
    <scope>NUCLEOTIDE SEQUENCE [LARGE SCALE GENOMIC DNA]</scope>
    <source>
        <strain evidence="1 2">GA_2019</strain>
        <tissue evidence="1">Muscle</tissue>
    </source>
</reference>
<dbReference type="EMBL" id="JAHRIO010061065">
    <property type="protein sequence ID" value="MEQ2178533.1"/>
    <property type="molecule type" value="Genomic_DNA"/>
</dbReference>
<proteinExistence type="predicted"/>
<sequence>MRTFSICGACYLGRQRHPELDCLCHIPELVHPGVPIAAVVALGTLPLIDPPLIHPEGTDHYAEVNIEFQRNSYQC</sequence>